<dbReference type="EnsemblMetazoa" id="AATE008432-RA">
    <property type="protein sequence ID" value="AATE008432-PA.1"/>
    <property type="gene ID" value="AATE008432"/>
</dbReference>
<evidence type="ECO:0000313" key="1">
    <source>
        <dbReference type="EnsemblMetazoa" id="AATE008432-PA.1"/>
    </source>
</evidence>
<dbReference type="AlphaFoldDB" id="A0A182IZF6"/>
<sequence>MPREAVEEMECASIALRAEDEADPEDIVLGDVYAIDDDDEPETDSNDFVMQDNTLEDCLRYVALRGNVPHSTLNLFLQIIREKTNMWVPKDARTLLRTSREKKS</sequence>
<reference evidence="1" key="1">
    <citation type="submission" date="2022-08" db="UniProtKB">
        <authorList>
            <consortium name="EnsemblMetazoa"/>
        </authorList>
    </citation>
    <scope>IDENTIFICATION</scope>
    <source>
        <strain evidence="1">EBRO</strain>
    </source>
</reference>
<dbReference type="EMBL" id="AXCP01007484">
    <property type="status" value="NOT_ANNOTATED_CDS"/>
    <property type="molecule type" value="Genomic_DNA"/>
</dbReference>
<name>A0A182IZF6_ANOAO</name>
<proteinExistence type="predicted"/>
<protein>
    <submittedName>
        <fullName evidence="1">Uncharacterized protein</fullName>
    </submittedName>
</protein>
<dbReference type="VEuPathDB" id="VectorBase:AATE008432"/>
<accession>A0A182IZF6</accession>
<organism evidence="1">
    <name type="scientific">Anopheles atroparvus</name>
    <name type="common">European mosquito</name>
    <dbReference type="NCBI Taxonomy" id="41427"/>
    <lineage>
        <taxon>Eukaryota</taxon>
        <taxon>Metazoa</taxon>
        <taxon>Ecdysozoa</taxon>
        <taxon>Arthropoda</taxon>
        <taxon>Hexapoda</taxon>
        <taxon>Insecta</taxon>
        <taxon>Pterygota</taxon>
        <taxon>Neoptera</taxon>
        <taxon>Endopterygota</taxon>
        <taxon>Diptera</taxon>
        <taxon>Nematocera</taxon>
        <taxon>Culicoidea</taxon>
        <taxon>Culicidae</taxon>
        <taxon>Anophelinae</taxon>
        <taxon>Anopheles</taxon>
    </lineage>
</organism>